<evidence type="ECO:0000313" key="2">
    <source>
        <dbReference type="EMBL" id="QWF69878.1"/>
    </source>
</evidence>
<dbReference type="Proteomes" id="UP000676649">
    <property type="component" value="Chromosome"/>
</dbReference>
<evidence type="ECO:0000313" key="3">
    <source>
        <dbReference type="Proteomes" id="UP000676649"/>
    </source>
</evidence>
<dbReference type="AlphaFoldDB" id="A0A975ML41"/>
<sequence length="154" mass="17441">MPHHFSKTLWLGLIWTALLVPDHCWATDPVQPAPTLPAAGTEISRYTALEYRLINAVYSQDPQALVVADNFSYQSTESPDPLSKSAWLSLQRQQTGTYHIRNLTVRNMDNIAVVSFVLDKSLGRYKKPLSTFITDIWQPNQPQLLARYAAEVKN</sequence>
<keyword evidence="1" id="KW-0732">Signal</keyword>
<dbReference type="KEGG" id="mpad:KEF85_10955"/>
<feature type="chain" id="PRO_5037478552" description="DUF4440 domain-containing protein" evidence="1">
    <location>
        <begin position="27"/>
        <end position="154"/>
    </location>
</feature>
<evidence type="ECO:0008006" key="4">
    <source>
        <dbReference type="Google" id="ProtNLM"/>
    </source>
</evidence>
<protein>
    <recommendedName>
        <fullName evidence="4">DUF4440 domain-containing protein</fullName>
    </recommendedName>
</protein>
<reference evidence="2" key="1">
    <citation type="submission" date="2021-04" db="EMBL/GenBank/DDBJ databases">
        <title>Draft genome sequence data of methanotrophic Methylovulum sp. strain S1L and Methylomonas sp. strain S2AM isolated from boreal lake water columns.</title>
        <authorList>
            <person name="Rissanen A.J."/>
            <person name="Mangayil R."/>
            <person name="Svenning M.M."/>
            <person name="Khanongnuch R."/>
        </authorList>
    </citation>
    <scope>NUCLEOTIDE SEQUENCE</scope>
    <source>
        <strain evidence="2">S2AM</strain>
    </source>
</reference>
<dbReference type="RefSeq" id="WP_215580456.1">
    <property type="nucleotide sequence ID" value="NZ_CP073754.1"/>
</dbReference>
<organism evidence="2 3">
    <name type="scientific">Methylomonas paludis</name>
    <dbReference type="NCBI Taxonomy" id="1173101"/>
    <lineage>
        <taxon>Bacteria</taxon>
        <taxon>Pseudomonadati</taxon>
        <taxon>Pseudomonadota</taxon>
        <taxon>Gammaproteobacteria</taxon>
        <taxon>Methylococcales</taxon>
        <taxon>Methylococcaceae</taxon>
        <taxon>Methylomonas</taxon>
    </lineage>
</organism>
<gene>
    <name evidence="2" type="ORF">KEF85_10955</name>
</gene>
<accession>A0A975ML41</accession>
<proteinExistence type="predicted"/>
<dbReference type="EMBL" id="CP073754">
    <property type="protein sequence ID" value="QWF69878.1"/>
    <property type="molecule type" value="Genomic_DNA"/>
</dbReference>
<keyword evidence="3" id="KW-1185">Reference proteome</keyword>
<feature type="signal peptide" evidence="1">
    <location>
        <begin position="1"/>
        <end position="26"/>
    </location>
</feature>
<evidence type="ECO:0000256" key="1">
    <source>
        <dbReference type="SAM" id="SignalP"/>
    </source>
</evidence>
<name>A0A975ML41_9GAMM</name>